<feature type="compositionally biased region" description="Polar residues" evidence="1">
    <location>
        <begin position="406"/>
        <end position="418"/>
    </location>
</feature>
<reference evidence="3 4" key="1">
    <citation type="submission" date="2021-08" db="EMBL/GenBank/DDBJ databases">
        <title>Streptomyces sp. PTM05 isolated from lichen.</title>
        <authorList>
            <person name="Somphong A."/>
            <person name="Phongsopitanun W."/>
            <person name="Tanasupawat S."/>
        </authorList>
    </citation>
    <scope>NUCLEOTIDE SEQUENCE [LARGE SCALE GENOMIC DNA]</scope>
    <source>
        <strain evidence="3 4">Ptm05</strain>
    </source>
</reference>
<dbReference type="SUPFAM" id="SSF82171">
    <property type="entry name" value="DPP6 N-terminal domain-like"/>
    <property type="match status" value="1"/>
</dbReference>
<dbReference type="Pfam" id="PF10646">
    <property type="entry name" value="Germane"/>
    <property type="match status" value="1"/>
</dbReference>
<feature type="domain" description="GerMN" evidence="2">
    <location>
        <begin position="231"/>
        <end position="325"/>
    </location>
</feature>
<dbReference type="InterPro" id="IPR019606">
    <property type="entry name" value="GerMN"/>
</dbReference>
<dbReference type="SMART" id="SM00909">
    <property type="entry name" value="Germane"/>
    <property type="match status" value="1"/>
</dbReference>
<dbReference type="InterPro" id="IPR059026">
    <property type="entry name" value="LpqB_N"/>
</dbReference>
<evidence type="ECO:0000256" key="1">
    <source>
        <dbReference type="SAM" id="MobiDB-lite"/>
    </source>
</evidence>
<accession>A0ABS7R1X5</accession>
<sequence>MPHTRGGARRAGRGPAQRRRALARAGALLACAALLTGCASMPDSSDVTKVGDETRTDSDPQVRVFGVQPQKNEQPMQIVSGFLEAVTSDEADYQTARKYLTGPAAHWDPFSQITVVSGGPRLTVQHNDADRLENGTTIALTADQVAVVDRKHSYTPVSATYRTSFHLTQVGGEWRIDALPDGLVLGDSDFQRIYHSVNMYYYAQLGTNPEGPAKDVLVADPVYVRRRIDPVTSSVQALLSGPSTWLQPVVDSAFPAGTTLKGQNLALDDSGRLRVPLSSTAEHASRPSCERMAAQLLFTVQDQSTAQVTSVDVERADGSSLCSMSRDRAQAYAPARVTGSGSQQYFVDDDHRLESVDPDGGTPQPVAGPFGKGQAGLGSVAVSRDEQTAAGVSTDGRTLSVGPLNASGTPKQVATSAAHSADEGFTAPSWDGLGDLWVADRDPGDPRLLMWQDGRTTEVTVPDLSNGTIEAVKVAADGVRIALLVNRDGHTTLQLGRVERSGTATAPQVSVTELRDIAPQLEDVQAASWAGESRLVVVGKQSHGVQQLQYVDTDGSAAYTPTLPGISKVSAVAAFEDQTRPLLVASDEGMFRLPEDGEWKLVSQDGTSPVYPG</sequence>
<evidence type="ECO:0000313" key="3">
    <source>
        <dbReference type="EMBL" id="MBY8888029.1"/>
    </source>
</evidence>
<organism evidence="3 4">
    <name type="scientific">Streptantibioticus parmotrematis</name>
    <dbReference type="NCBI Taxonomy" id="2873249"/>
    <lineage>
        <taxon>Bacteria</taxon>
        <taxon>Bacillati</taxon>
        <taxon>Actinomycetota</taxon>
        <taxon>Actinomycetes</taxon>
        <taxon>Kitasatosporales</taxon>
        <taxon>Streptomycetaceae</taxon>
        <taxon>Streptantibioticus</taxon>
    </lineage>
</organism>
<dbReference type="Pfam" id="PF25976">
    <property type="entry name" value="LpqB_N"/>
    <property type="match status" value="1"/>
</dbReference>
<keyword evidence="4" id="KW-1185">Reference proteome</keyword>
<feature type="region of interest" description="Disordered" evidence="1">
    <location>
        <begin position="352"/>
        <end position="420"/>
    </location>
</feature>
<evidence type="ECO:0000313" key="4">
    <source>
        <dbReference type="Proteomes" id="UP001198565"/>
    </source>
</evidence>
<evidence type="ECO:0000259" key="2">
    <source>
        <dbReference type="SMART" id="SM00909"/>
    </source>
</evidence>
<protein>
    <recommendedName>
        <fullName evidence="2">GerMN domain-containing protein</fullName>
    </recommendedName>
</protein>
<comment type="caution">
    <text evidence="3">The sequence shown here is derived from an EMBL/GenBank/DDBJ whole genome shotgun (WGS) entry which is preliminary data.</text>
</comment>
<dbReference type="Proteomes" id="UP001198565">
    <property type="component" value="Unassembled WGS sequence"/>
</dbReference>
<gene>
    <name evidence="3" type="ORF">K7472_24775</name>
</gene>
<dbReference type="InterPro" id="IPR018910">
    <property type="entry name" value="LpqB_C"/>
</dbReference>
<name>A0ABS7R1X5_9ACTN</name>
<dbReference type="EMBL" id="JAINVZ010000020">
    <property type="protein sequence ID" value="MBY8888029.1"/>
    <property type="molecule type" value="Genomic_DNA"/>
</dbReference>
<proteinExistence type="predicted"/>
<dbReference type="Pfam" id="PF10647">
    <property type="entry name" value="Gmad1"/>
    <property type="match status" value="1"/>
</dbReference>